<accession>A0A6J4IIC1</accession>
<name>A0A6J4IIC1_9CHLR</name>
<dbReference type="AlphaFoldDB" id="A0A6J4IIC1"/>
<reference evidence="3" key="1">
    <citation type="submission" date="2020-02" db="EMBL/GenBank/DDBJ databases">
        <authorList>
            <person name="Meier V. D."/>
        </authorList>
    </citation>
    <scope>NUCLEOTIDE SEQUENCE</scope>
    <source>
        <strain evidence="3">AVDCRST_MAG26</strain>
    </source>
</reference>
<organism evidence="3">
    <name type="scientific">uncultured Chloroflexia bacterium</name>
    <dbReference type="NCBI Taxonomy" id="1672391"/>
    <lineage>
        <taxon>Bacteria</taxon>
        <taxon>Bacillati</taxon>
        <taxon>Chloroflexota</taxon>
        <taxon>Chloroflexia</taxon>
        <taxon>environmental samples</taxon>
    </lineage>
</organism>
<proteinExistence type="predicted"/>
<dbReference type="EMBL" id="CADCTK010000436">
    <property type="protein sequence ID" value="CAA9251289.1"/>
    <property type="molecule type" value="Genomic_DNA"/>
</dbReference>
<keyword evidence="1" id="KW-0812">Transmembrane</keyword>
<protein>
    <recommendedName>
        <fullName evidence="2">DUF4178 domain-containing protein</fullName>
    </recommendedName>
</protein>
<keyword evidence="1" id="KW-0472">Membrane</keyword>
<gene>
    <name evidence="3" type="ORF">AVDCRST_MAG26-1906</name>
</gene>
<feature type="domain" description="DUF4178" evidence="2">
    <location>
        <begin position="11"/>
        <end position="137"/>
    </location>
</feature>
<sequence>MELRLDQFKRGDILTLVGEIEHLLIEKVWLSQQGSYRWVDYETRTHGSQRRVIISAEYDDGEWETVVYDQFPDAREVPDADSLPGRLTWNGATYHLDERGTCMMELVDLRDEPLRCEYADYTGPGDAVLAVERFSGDNVDVPAEVEIFAGASVRPSFVQLFAPGDQAERPGLLIKTRAMPHPKKTARRLTAGQQVIIGGVAFAVLLLLIVMVLAR</sequence>
<evidence type="ECO:0000259" key="2">
    <source>
        <dbReference type="Pfam" id="PF13785"/>
    </source>
</evidence>
<evidence type="ECO:0000313" key="3">
    <source>
        <dbReference type="EMBL" id="CAA9251289.1"/>
    </source>
</evidence>
<dbReference type="InterPro" id="IPR025235">
    <property type="entry name" value="DUF4178"/>
</dbReference>
<dbReference type="Pfam" id="PF13785">
    <property type="entry name" value="DUF4178"/>
    <property type="match status" value="1"/>
</dbReference>
<evidence type="ECO:0000256" key="1">
    <source>
        <dbReference type="SAM" id="Phobius"/>
    </source>
</evidence>
<feature type="transmembrane region" description="Helical" evidence="1">
    <location>
        <begin position="195"/>
        <end position="214"/>
    </location>
</feature>
<keyword evidence="1" id="KW-1133">Transmembrane helix</keyword>